<gene>
    <name evidence="2" type="ORF">AWRI4233_LOCUS7639</name>
</gene>
<organism evidence="2 3">
    <name type="scientific">Aureobasidium mustum</name>
    <dbReference type="NCBI Taxonomy" id="2773714"/>
    <lineage>
        <taxon>Eukaryota</taxon>
        <taxon>Fungi</taxon>
        <taxon>Dikarya</taxon>
        <taxon>Ascomycota</taxon>
        <taxon>Pezizomycotina</taxon>
        <taxon>Dothideomycetes</taxon>
        <taxon>Dothideomycetidae</taxon>
        <taxon>Dothideales</taxon>
        <taxon>Saccotheciaceae</taxon>
        <taxon>Aureobasidium</taxon>
    </lineage>
</organism>
<dbReference type="OrthoDB" id="3440281at2759"/>
<dbReference type="Proteomes" id="UP000714618">
    <property type="component" value="Unassembled WGS sequence"/>
</dbReference>
<keyword evidence="3" id="KW-1185">Reference proteome</keyword>
<proteinExistence type="predicted"/>
<reference evidence="2" key="1">
    <citation type="submission" date="2020-06" db="EMBL/GenBank/DDBJ databases">
        <authorList>
            <person name="Onetto C."/>
        </authorList>
    </citation>
    <scope>NUCLEOTIDE SEQUENCE</scope>
</reference>
<evidence type="ECO:0000313" key="3">
    <source>
        <dbReference type="Proteomes" id="UP000714618"/>
    </source>
</evidence>
<sequence length="161" mass="19018">MESAPAYYWAMRTELVETLFNDDELFLAEKEARSLLKEPMMPRYYRIHCLVLLAQSLKDWHESKYYQDCAEQIWHRMRLLWPVERLSADDNSLMDELRTMLDELEEDMVADKPKNAHAEFNGDVVVYQPESTEDEEDSAESMVGSPFEKVARKSEQKEKES</sequence>
<feature type="region of interest" description="Disordered" evidence="1">
    <location>
        <begin position="120"/>
        <end position="161"/>
    </location>
</feature>
<evidence type="ECO:0000256" key="1">
    <source>
        <dbReference type="SAM" id="MobiDB-lite"/>
    </source>
</evidence>
<name>A0A9N8PK58_9PEZI</name>
<protein>
    <submittedName>
        <fullName evidence="2">Uncharacterized protein</fullName>
    </submittedName>
</protein>
<feature type="compositionally biased region" description="Basic and acidic residues" evidence="1">
    <location>
        <begin position="149"/>
        <end position="161"/>
    </location>
</feature>
<dbReference type="EMBL" id="CAIJEO010000009">
    <property type="protein sequence ID" value="CAD0098815.1"/>
    <property type="molecule type" value="Genomic_DNA"/>
</dbReference>
<dbReference type="AlphaFoldDB" id="A0A9N8PK58"/>
<evidence type="ECO:0000313" key="2">
    <source>
        <dbReference type="EMBL" id="CAD0098815.1"/>
    </source>
</evidence>
<comment type="caution">
    <text evidence="2">The sequence shown here is derived from an EMBL/GenBank/DDBJ whole genome shotgun (WGS) entry which is preliminary data.</text>
</comment>
<accession>A0A9N8PK58</accession>